<dbReference type="GeneID" id="19395245"/>
<evidence type="ECO:0000313" key="4">
    <source>
        <dbReference type="Proteomes" id="UP000016935"/>
    </source>
</evidence>
<dbReference type="FunFam" id="3.60.15.10:FF:000033">
    <property type="entry name" value="MBL fold metallo-hydrolase"/>
    <property type="match status" value="1"/>
</dbReference>
<name>R0K6S1_EXST2</name>
<feature type="domain" description="Metallo-beta-lactamase" evidence="2">
    <location>
        <begin position="20"/>
        <end position="214"/>
    </location>
</feature>
<evidence type="ECO:0000256" key="1">
    <source>
        <dbReference type="ARBA" id="ARBA00022723"/>
    </source>
</evidence>
<dbReference type="InterPro" id="IPR001279">
    <property type="entry name" value="Metallo-B-lactamas"/>
</dbReference>
<dbReference type="SMART" id="SM00849">
    <property type="entry name" value="Lactamase_B"/>
    <property type="match status" value="1"/>
</dbReference>
<dbReference type="PANTHER" id="PTHR43084:SF1">
    <property type="entry name" value="PERSULFIDE DIOXYGENASE ETHE1, MITOCHONDRIAL"/>
    <property type="match status" value="1"/>
</dbReference>
<dbReference type="EMBL" id="KB908537">
    <property type="protein sequence ID" value="EOA88678.1"/>
    <property type="molecule type" value="Genomic_DNA"/>
</dbReference>
<dbReference type="GO" id="GO:0070813">
    <property type="term" value="P:hydrogen sulfide metabolic process"/>
    <property type="evidence" value="ECO:0007669"/>
    <property type="project" value="TreeGrafter"/>
</dbReference>
<dbReference type="GO" id="GO:0050313">
    <property type="term" value="F:sulfur dioxygenase activity"/>
    <property type="evidence" value="ECO:0007669"/>
    <property type="project" value="InterPro"/>
</dbReference>
<keyword evidence="1" id="KW-0479">Metal-binding</keyword>
<gene>
    <name evidence="3" type="ORF">SETTUDRAFT_107639</name>
</gene>
<proteinExistence type="predicted"/>
<dbReference type="OrthoDB" id="449487at2759"/>
<dbReference type="CDD" id="cd07724">
    <property type="entry name" value="POD-like_MBL-fold"/>
    <property type="match status" value="1"/>
</dbReference>
<reference evidence="3 4" key="2">
    <citation type="journal article" date="2013" name="PLoS Genet.">
        <title>Comparative genome structure, secondary metabolite, and effector coding capacity across Cochliobolus pathogens.</title>
        <authorList>
            <person name="Condon B.J."/>
            <person name="Leng Y."/>
            <person name="Wu D."/>
            <person name="Bushley K.E."/>
            <person name="Ohm R.A."/>
            <person name="Otillar R."/>
            <person name="Martin J."/>
            <person name="Schackwitz W."/>
            <person name="Grimwood J."/>
            <person name="MohdZainudin N."/>
            <person name="Xue C."/>
            <person name="Wang R."/>
            <person name="Manning V.A."/>
            <person name="Dhillon B."/>
            <person name="Tu Z.J."/>
            <person name="Steffenson B.J."/>
            <person name="Salamov A."/>
            <person name="Sun H."/>
            <person name="Lowry S."/>
            <person name="LaButti K."/>
            <person name="Han J."/>
            <person name="Copeland A."/>
            <person name="Lindquist E."/>
            <person name="Barry K."/>
            <person name="Schmutz J."/>
            <person name="Baker S.E."/>
            <person name="Ciuffetti L.M."/>
            <person name="Grigoriev I.V."/>
            <person name="Zhong S."/>
            <person name="Turgeon B.G."/>
        </authorList>
    </citation>
    <scope>NUCLEOTIDE SEQUENCE [LARGE SCALE GENOMIC DNA]</scope>
    <source>
        <strain evidence="4">28A</strain>
    </source>
</reference>
<dbReference type="InterPro" id="IPR036866">
    <property type="entry name" value="RibonucZ/Hydroxyglut_hydro"/>
</dbReference>
<dbReference type="AlphaFoldDB" id="R0K6S1"/>
<dbReference type="Gene3D" id="3.60.15.10">
    <property type="entry name" value="Ribonuclease Z/Hydroxyacylglutathione hydrolase-like"/>
    <property type="match status" value="1"/>
</dbReference>
<evidence type="ECO:0000259" key="2">
    <source>
        <dbReference type="SMART" id="SM00849"/>
    </source>
</evidence>
<keyword evidence="4" id="KW-1185">Reference proteome</keyword>
<protein>
    <recommendedName>
        <fullName evidence="2">Metallo-beta-lactamase domain-containing protein</fullName>
    </recommendedName>
</protein>
<dbReference type="InterPro" id="IPR051682">
    <property type="entry name" value="Mito_Persulfide_Diox"/>
</dbReference>
<dbReference type="STRING" id="671987.R0K6S1"/>
<reference evidence="3 4" key="1">
    <citation type="journal article" date="2012" name="PLoS Pathog.">
        <title>Diverse lifestyles and strategies of plant pathogenesis encoded in the genomes of eighteen Dothideomycetes fungi.</title>
        <authorList>
            <person name="Ohm R.A."/>
            <person name="Feau N."/>
            <person name="Henrissat B."/>
            <person name="Schoch C.L."/>
            <person name="Horwitz B.A."/>
            <person name="Barry K.W."/>
            <person name="Condon B.J."/>
            <person name="Copeland A.C."/>
            <person name="Dhillon B."/>
            <person name="Glaser F."/>
            <person name="Hesse C.N."/>
            <person name="Kosti I."/>
            <person name="LaButti K."/>
            <person name="Lindquist E.A."/>
            <person name="Lucas S."/>
            <person name="Salamov A.A."/>
            <person name="Bradshaw R.E."/>
            <person name="Ciuffetti L."/>
            <person name="Hamelin R.C."/>
            <person name="Kema G.H.J."/>
            <person name="Lawrence C."/>
            <person name="Scott J.A."/>
            <person name="Spatafora J.W."/>
            <person name="Turgeon B.G."/>
            <person name="de Wit P.J.G.M."/>
            <person name="Zhong S."/>
            <person name="Goodwin S.B."/>
            <person name="Grigoriev I.V."/>
        </authorList>
    </citation>
    <scope>NUCLEOTIDE SEQUENCE [LARGE SCALE GENOMIC DNA]</scope>
    <source>
        <strain evidence="4">28A</strain>
    </source>
</reference>
<dbReference type="InterPro" id="IPR044528">
    <property type="entry name" value="POD-like_MBL-fold"/>
</dbReference>
<dbReference type="Proteomes" id="UP000016935">
    <property type="component" value="Unassembled WGS sequence"/>
</dbReference>
<dbReference type="HOGENOM" id="CLU_030571_6_1_1"/>
<evidence type="ECO:0000313" key="3">
    <source>
        <dbReference type="EMBL" id="EOA88678.1"/>
    </source>
</evidence>
<dbReference type="PANTHER" id="PTHR43084">
    <property type="entry name" value="PERSULFIDE DIOXYGENASE ETHE1"/>
    <property type="match status" value="1"/>
</dbReference>
<dbReference type="SMR" id="R0K6S1"/>
<dbReference type="SUPFAM" id="SSF56281">
    <property type="entry name" value="Metallo-hydrolase/oxidoreductase"/>
    <property type="match status" value="1"/>
</dbReference>
<sequence length="302" mass="33661">MATSTVPEPTIHSIFEDRTGTWQYVVADPVTKKAALIDAVLDFDAGSKTISTVTADNLLATISHHGYQVDKILETHAHADHLTAASYLQYRLEQIQGFRPPICIGKRIEEVQRRFAAKYSIPADEYEGVFDRLLDDDEEFALGQLTVRVMHLPGHTPDHIGYQIAKNVFCGDSIFHADIGTARCDFPGGSARALYTSAQRLLSLPEDVKIWTGHDYPSCPGRCEPVPWLTVGEHRERNKHVSKNVAEADFLVLRHERDAGLAAPKLLHPSLQINIRAGRLPRLTPGGERLMPFPLRLACEAW</sequence>
<dbReference type="GO" id="GO:0006749">
    <property type="term" value="P:glutathione metabolic process"/>
    <property type="evidence" value="ECO:0007669"/>
    <property type="project" value="InterPro"/>
</dbReference>
<dbReference type="RefSeq" id="XP_008024031.1">
    <property type="nucleotide sequence ID" value="XM_008025840.1"/>
</dbReference>
<accession>R0K6S1</accession>
<dbReference type="Pfam" id="PF00753">
    <property type="entry name" value="Lactamase_B"/>
    <property type="match status" value="1"/>
</dbReference>
<dbReference type="GO" id="GO:0046872">
    <property type="term" value="F:metal ion binding"/>
    <property type="evidence" value="ECO:0007669"/>
    <property type="project" value="UniProtKB-KW"/>
</dbReference>
<dbReference type="eggNOG" id="KOG0814">
    <property type="taxonomic scope" value="Eukaryota"/>
</dbReference>
<organism evidence="3 4">
    <name type="scientific">Exserohilum turcicum (strain 28A)</name>
    <name type="common">Northern leaf blight fungus</name>
    <name type="synonym">Setosphaeria turcica</name>
    <dbReference type="NCBI Taxonomy" id="671987"/>
    <lineage>
        <taxon>Eukaryota</taxon>
        <taxon>Fungi</taxon>
        <taxon>Dikarya</taxon>
        <taxon>Ascomycota</taxon>
        <taxon>Pezizomycotina</taxon>
        <taxon>Dothideomycetes</taxon>
        <taxon>Pleosporomycetidae</taxon>
        <taxon>Pleosporales</taxon>
        <taxon>Pleosporineae</taxon>
        <taxon>Pleosporaceae</taxon>
        <taxon>Exserohilum</taxon>
    </lineage>
</organism>